<accession>A0A1G7U4P7</accession>
<evidence type="ECO:0000313" key="1">
    <source>
        <dbReference type="EMBL" id="SDG42407.1"/>
    </source>
</evidence>
<gene>
    <name evidence="1" type="ORF">SAMN05216218_1389</name>
</gene>
<keyword evidence="2" id="KW-1185">Reference proteome</keyword>
<reference evidence="2" key="1">
    <citation type="submission" date="2016-10" db="EMBL/GenBank/DDBJ databases">
        <authorList>
            <person name="Varghese N."/>
            <person name="Submissions S."/>
        </authorList>
    </citation>
    <scope>NUCLEOTIDE SEQUENCE [LARGE SCALE GENOMIC DNA]</scope>
    <source>
        <strain evidence="2">IBRC-M 10760</strain>
    </source>
</reference>
<name>A0A1G7U4P7_9EURY</name>
<dbReference type="AlphaFoldDB" id="A0A1G7U4P7"/>
<organism evidence="1 2">
    <name type="scientific">Halorientalis regularis</name>
    <dbReference type="NCBI Taxonomy" id="660518"/>
    <lineage>
        <taxon>Archaea</taxon>
        <taxon>Methanobacteriati</taxon>
        <taxon>Methanobacteriota</taxon>
        <taxon>Stenosarchaea group</taxon>
        <taxon>Halobacteria</taxon>
        <taxon>Halobacteriales</taxon>
        <taxon>Haloarculaceae</taxon>
        <taxon>Halorientalis</taxon>
    </lineage>
</organism>
<dbReference type="EMBL" id="FNBK01000038">
    <property type="protein sequence ID" value="SDG42407.1"/>
    <property type="molecule type" value="Genomic_DNA"/>
</dbReference>
<dbReference type="RefSeq" id="WP_092695787.1">
    <property type="nucleotide sequence ID" value="NZ_FNBK01000038.1"/>
</dbReference>
<protein>
    <submittedName>
        <fullName evidence="1">Uncharacterized protein</fullName>
    </submittedName>
</protein>
<dbReference type="Proteomes" id="UP000199076">
    <property type="component" value="Unassembled WGS sequence"/>
</dbReference>
<sequence>MDRTAELRQLAADLREREVVADAWLAKSFTDRLFVVDLTTDAGVPEDIRGRLHEHDLYGANDVYDTGEGDESFAGAVGDATRHQFVDVQTRGDHQSYVVE</sequence>
<proteinExistence type="predicted"/>
<evidence type="ECO:0000313" key="2">
    <source>
        <dbReference type="Proteomes" id="UP000199076"/>
    </source>
</evidence>